<dbReference type="InterPro" id="IPR005745">
    <property type="entry name" value="Ribosomal_uL14_bac-type"/>
</dbReference>
<evidence type="ECO:0000256" key="3">
    <source>
        <dbReference type="HAMAP-Rule" id="MF_01367"/>
    </source>
</evidence>
<dbReference type="GO" id="GO:0006412">
    <property type="term" value="P:translation"/>
    <property type="evidence" value="ECO:0007669"/>
    <property type="project" value="UniProtKB-UniRule"/>
</dbReference>
<dbReference type="InterPro" id="IPR019972">
    <property type="entry name" value="Ribosomal_uL14_CS"/>
</dbReference>
<reference evidence="7" key="1">
    <citation type="submission" date="2018-05" db="EMBL/GenBank/DDBJ databases">
        <authorList>
            <person name="Hao L."/>
        </authorList>
    </citation>
    <scope>NUCLEOTIDE SEQUENCE [LARGE SCALE GENOMIC DNA]</scope>
</reference>
<dbReference type="CDD" id="cd00337">
    <property type="entry name" value="Ribosomal_uL14"/>
    <property type="match status" value="1"/>
</dbReference>
<dbReference type="PANTHER" id="PTHR11761">
    <property type="entry name" value="50S/60S RIBOSOMAL PROTEIN L14/L23"/>
    <property type="match status" value="1"/>
</dbReference>
<gene>
    <name evidence="3 6" type="primary">rplN</name>
    <name evidence="6" type="ORF">BARAN1_0662</name>
</gene>
<keyword evidence="1 3" id="KW-0689">Ribosomal protein</keyword>
<dbReference type="Proteomes" id="UP000249818">
    <property type="component" value="Chromosome BARAN1"/>
</dbReference>
<name>A0A2X3KYT0_9BACT</name>
<keyword evidence="3 5" id="KW-0699">rRNA-binding</keyword>
<dbReference type="GO" id="GO:0003735">
    <property type="term" value="F:structural constituent of ribosome"/>
    <property type="evidence" value="ECO:0007669"/>
    <property type="project" value="InterPro"/>
</dbReference>
<evidence type="ECO:0000313" key="6">
    <source>
        <dbReference type="EMBL" id="SQD92686.1"/>
    </source>
</evidence>
<comment type="similarity">
    <text evidence="3 4">Belongs to the universal ribosomal protein uL14 family.</text>
</comment>
<dbReference type="AlphaFoldDB" id="A0A2X3KYT0"/>
<protein>
    <recommendedName>
        <fullName evidence="3">Large ribosomal subunit protein uL14</fullName>
    </recommendedName>
</protein>
<dbReference type="GO" id="GO:0070180">
    <property type="term" value="F:large ribosomal subunit rRNA binding"/>
    <property type="evidence" value="ECO:0007669"/>
    <property type="project" value="TreeGrafter"/>
</dbReference>
<dbReference type="SMART" id="SM01374">
    <property type="entry name" value="Ribosomal_L14"/>
    <property type="match status" value="1"/>
</dbReference>
<dbReference type="PANTHER" id="PTHR11761:SF3">
    <property type="entry name" value="LARGE RIBOSOMAL SUBUNIT PROTEIN UL14M"/>
    <property type="match status" value="1"/>
</dbReference>
<dbReference type="GO" id="GO:0022625">
    <property type="term" value="C:cytosolic large ribosomal subunit"/>
    <property type="evidence" value="ECO:0007669"/>
    <property type="project" value="TreeGrafter"/>
</dbReference>
<evidence type="ECO:0000256" key="1">
    <source>
        <dbReference type="ARBA" id="ARBA00022980"/>
    </source>
</evidence>
<dbReference type="EMBL" id="LS483254">
    <property type="protein sequence ID" value="SQD92686.1"/>
    <property type="molecule type" value="Genomic_DNA"/>
</dbReference>
<sequence length="120" mass="13138">MIFPTTRLTVADNTGVKEVECINVLGKKSAAEIGDIVVASVKKRIPTSEFTKGNIVRGVVVRTRGAFRREDGSTIRFDDNAVVLVDKTLQPLGTRVFGPVARELRERGMMRIISVAPEVV</sequence>
<evidence type="ECO:0000256" key="2">
    <source>
        <dbReference type="ARBA" id="ARBA00023274"/>
    </source>
</evidence>
<dbReference type="InterPro" id="IPR036853">
    <property type="entry name" value="Ribosomal_uL14_sf"/>
</dbReference>
<dbReference type="NCBIfam" id="TIGR01067">
    <property type="entry name" value="rplN_bact"/>
    <property type="match status" value="1"/>
</dbReference>
<comment type="subunit">
    <text evidence="3">Part of the 50S ribosomal subunit. Forms a cluster with proteins L3 and L19. In the 70S ribosome, L14 and L19 interact and together make contacts with the 16S rRNA in bridges B5 and B8.</text>
</comment>
<dbReference type="SUPFAM" id="SSF50193">
    <property type="entry name" value="Ribosomal protein L14"/>
    <property type="match status" value="1"/>
</dbReference>
<evidence type="ECO:0000313" key="7">
    <source>
        <dbReference type="Proteomes" id="UP000249818"/>
    </source>
</evidence>
<dbReference type="InterPro" id="IPR000218">
    <property type="entry name" value="Ribosomal_uL14"/>
</dbReference>
<keyword evidence="3 5" id="KW-0694">RNA-binding</keyword>
<organism evidence="6 7">
    <name type="scientific">Candidatus Bipolaricaulis anaerobius</name>
    <dbReference type="NCBI Taxonomy" id="2026885"/>
    <lineage>
        <taxon>Bacteria</taxon>
        <taxon>Candidatus Bipolaricaulota</taxon>
        <taxon>Candidatus Bipolaricaulia</taxon>
        <taxon>Candidatus Bipolaricaulales</taxon>
        <taxon>Candidatus Bipolaricaulaceae</taxon>
        <taxon>Candidatus Bipolaricaulis</taxon>
    </lineage>
</organism>
<evidence type="ECO:0000256" key="5">
    <source>
        <dbReference type="RuleBase" id="RU003950"/>
    </source>
</evidence>
<dbReference type="HAMAP" id="MF_01367">
    <property type="entry name" value="Ribosomal_uL14"/>
    <property type="match status" value="1"/>
</dbReference>
<evidence type="ECO:0000256" key="4">
    <source>
        <dbReference type="RuleBase" id="RU003949"/>
    </source>
</evidence>
<dbReference type="Gene3D" id="2.40.150.20">
    <property type="entry name" value="Ribosomal protein L14"/>
    <property type="match status" value="1"/>
</dbReference>
<dbReference type="Pfam" id="PF00238">
    <property type="entry name" value="Ribosomal_L14"/>
    <property type="match status" value="1"/>
</dbReference>
<dbReference type="RefSeq" id="WP_122030873.1">
    <property type="nucleotide sequence ID" value="NZ_LS483254.1"/>
</dbReference>
<proteinExistence type="inferred from homology"/>
<keyword evidence="7" id="KW-1185">Reference proteome</keyword>
<accession>A0A2X3KYT0</accession>
<comment type="function">
    <text evidence="3 5">Binds to 23S rRNA. Forms part of two intersubunit bridges in the 70S ribosome.</text>
</comment>
<keyword evidence="2 3" id="KW-0687">Ribonucleoprotein</keyword>
<dbReference type="PROSITE" id="PS00049">
    <property type="entry name" value="RIBOSOMAL_L14"/>
    <property type="match status" value="1"/>
</dbReference>
<dbReference type="OrthoDB" id="9806379at2"/>
<dbReference type="KEGG" id="bana:BARAN1_0662"/>